<dbReference type="EMBL" id="GDID01007196">
    <property type="protein sequence ID" value="JAP89410.1"/>
    <property type="molecule type" value="Transcribed_RNA"/>
</dbReference>
<proteinExistence type="predicted"/>
<feature type="coiled-coil region" evidence="1">
    <location>
        <begin position="275"/>
        <end position="334"/>
    </location>
</feature>
<feature type="non-terminal residue" evidence="2">
    <location>
        <position position="1"/>
    </location>
</feature>
<dbReference type="AlphaFoldDB" id="A0A146JXH8"/>
<gene>
    <name evidence="2" type="ORF">TPC1_31095</name>
</gene>
<keyword evidence="1" id="KW-0175">Coiled coil</keyword>
<evidence type="ECO:0000256" key="1">
    <source>
        <dbReference type="SAM" id="Coils"/>
    </source>
</evidence>
<accession>A0A146JXH8</accession>
<sequence>HELNTDIVTFQHIENLIDKLMLQTTKQNTLNDLKLSIDYSHEKDQLQKHIQKMSHINAKIMFDFYEGLKFELDPIAILEELQKSSTNRAPQWKQVDQSQLGEISLRQFIKNYLNDPELQIIITQFNITMPEFETSKKSLKIQSCIDLLHFYSLMDDISPDTKLKQQYQIIVGELEFSDSMVTQKSESVLTLTDPRENELIKLQCENQDLKQQLAQQTEKLAADEQKQQKQFKQLRIDLKTQLFGLFQQQNIQFQTQLIEDQQKYHLQLEQKNGLLQSMAETEIDLQKQLRNLEQEYCDLDQVFKQRKTDFENEKALLNAQIVDQQNKIADQQNTIELQKQPYQVILTSQWEHQNKILNEMALLKTLVVEGVKEEIQSVKAQMGAVADQVEKQNNSCNNVIKATKTFCEAFM</sequence>
<protein>
    <submittedName>
        <fullName evidence="2">Uncharacterized protein</fullName>
    </submittedName>
</protein>
<organism evidence="2">
    <name type="scientific">Trepomonas sp. PC1</name>
    <dbReference type="NCBI Taxonomy" id="1076344"/>
    <lineage>
        <taxon>Eukaryota</taxon>
        <taxon>Metamonada</taxon>
        <taxon>Diplomonadida</taxon>
        <taxon>Hexamitidae</taxon>
        <taxon>Hexamitinae</taxon>
        <taxon>Trepomonas</taxon>
    </lineage>
</organism>
<feature type="coiled-coil region" evidence="1">
    <location>
        <begin position="199"/>
        <end position="230"/>
    </location>
</feature>
<evidence type="ECO:0000313" key="2">
    <source>
        <dbReference type="EMBL" id="JAP89410.1"/>
    </source>
</evidence>
<name>A0A146JXH8_9EUKA</name>
<reference evidence="2" key="1">
    <citation type="submission" date="2015-07" db="EMBL/GenBank/DDBJ databases">
        <title>Adaptation to a free-living lifestyle via gene acquisitions in the diplomonad Trepomonas sp. PC1.</title>
        <authorList>
            <person name="Xu F."/>
            <person name="Jerlstrom-Hultqvist J."/>
            <person name="Kolisko M."/>
            <person name="Simpson A.G.B."/>
            <person name="Roger A.J."/>
            <person name="Svard S.G."/>
            <person name="Andersson J.O."/>
        </authorList>
    </citation>
    <scope>NUCLEOTIDE SEQUENCE</scope>
    <source>
        <strain evidence="2">PC1</strain>
    </source>
</reference>